<protein>
    <recommendedName>
        <fullName evidence="2">Heterokaryon incompatibility domain-containing protein</fullName>
    </recommendedName>
</protein>
<evidence type="ECO:0000259" key="2">
    <source>
        <dbReference type="Pfam" id="PF06985"/>
    </source>
</evidence>
<dbReference type="Gene3D" id="2.60.270.20">
    <property type="entry name" value="Cytolysin/lectin"/>
    <property type="match status" value="1"/>
</dbReference>
<sequence length="742" mass="84025">MRLLNTTTLHLSEFPGCYVPSYAILSHTWGEEEISFQDVQSPYSNAVRDKASYEKLRNCCKLAKEQGFEFVWIDTCCINKDSSAELSEAINSMYRYYQDAEVCYAYLPDVNRHENPRSIHSSFRNCRWFTRGWTLQELLAPSTVIFFDADWKEVGTKSSLQDVITATTGIPAEVLLDDKPQNISIATRMSWAAMRQTTREEDRAYCLMGIFGVHMPTLYGEGETNAFRRLQLEIIKFSRDRSIFAWRAPVNTSEPRGLLAESPFEFRASGDVGISDDSRGVSPYSMTNHGLYIQLPMEEAGTTDKGETLYLAFLDCQMKSGGEQLGIYLTKVGHPSQNQYVRWLADEIELVVRGSSWKPEGWEETYIKEDVVTRRKRRRDKWQFNIEPLSDFIGFAIQQPSYTIWQSAETVDWEQSAGESIDQKIALSVPNRSDVTLLFRHKATGEQFTVIFGVHNFHIFSDISTDVGFGISPLEHEFFKKSYTLGDRRHMLGRALDRVSKPLGGGKVVSLAIRKKLGPGEYDVDIDIAPGQFSMSKELIPPEYGFLVKTKSSHYFLKGVFPPDIVPVNFGDTEVFIPIDRHNDGLLASRMLIFESSLGDPTVAVMLGIRDSFRVTAWTDVFIKPRRSGPQSIEEIWAASHSSGGRRGKLSTNTGLLPEDDWLNRCSRTRNYRRKGLTLQLQATVITGKRKTLQIGSHWAQVHLSCQRKVKERSRIPQAPLIPPPSLPPLPPSTLMPPHSPG</sequence>
<evidence type="ECO:0000313" key="3">
    <source>
        <dbReference type="EMBL" id="KAK7471198.1"/>
    </source>
</evidence>
<accession>A0ABR1K816</accession>
<dbReference type="Proteomes" id="UP001498398">
    <property type="component" value="Unassembled WGS sequence"/>
</dbReference>
<gene>
    <name evidence="3" type="ORF">VKT23_002608</name>
</gene>
<dbReference type="SUPFAM" id="SSF63724">
    <property type="entry name" value="Cytolysin/lectin"/>
    <property type="match status" value="1"/>
</dbReference>
<dbReference type="Pfam" id="PF06985">
    <property type="entry name" value="HET"/>
    <property type="match status" value="1"/>
</dbReference>
<reference evidence="3 4" key="1">
    <citation type="submission" date="2024-01" db="EMBL/GenBank/DDBJ databases">
        <title>A draft genome for the cacao thread blight pathogen Marasmiellus scandens.</title>
        <authorList>
            <person name="Baruah I.K."/>
            <person name="Leung J."/>
            <person name="Bukari Y."/>
            <person name="Amoako-Attah I."/>
            <person name="Meinhardt L.W."/>
            <person name="Bailey B.A."/>
            <person name="Cohen S.P."/>
        </authorList>
    </citation>
    <scope>NUCLEOTIDE SEQUENCE [LARGE SCALE GENOMIC DNA]</scope>
    <source>
        <strain evidence="3 4">GH-19</strain>
    </source>
</reference>
<organism evidence="3 4">
    <name type="scientific">Marasmiellus scandens</name>
    <dbReference type="NCBI Taxonomy" id="2682957"/>
    <lineage>
        <taxon>Eukaryota</taxon>
        <taxon>Fungi</taxon>
        <taxon>Dikarya</taxon>
        <taxon>Basidiomycota</taxon>
        <taxon>Agaricomycotina</taxon>
        <taxon>Agaricomycetes</taxon>
        <taxon>Agaricomycetidae</taxon>
        <taxon>Agaricales</taxon>
        <taxon>Marasmiineae</taxon>
        <taxon>Omphalotaceae</taxon>
        <taxon>Marasmiellus</taxon>
    </lineage>
</organism>
<proteinExistence type="predicted"/>
<comment type="caution">
    <text evidence="3">The sequence shown here is derived from an EMBL/GenBank/DDBJ whole genome shotgun (WGS) entry which is preliminary data.</text>
</comment>
<evidence type="ECO:0000256" key="1">
    <source>
        <dbReference type="SAM" id="MobiDB-lite"/>
    </source>
</evidence>
<dbReference type="PANTHER" id="PTHR10622:SF12">
    <property type="entry name" value="HET DOMAIN-CONTAINING PROTEIN"/>
    <property type="match status" value="1"/>
</dbReference>
<feature type="domain" description="Heterokaryon incompatibility" evidence="2">
    <location>
        <begin position="22"/>
        <end position="114"/>
    </location>
</feature>
<name>A0ABR1K816_9AGAR</name>
<feature type="compositionally biased region" description="Pro residues" evidence="1">
    <location>
        <begin position="720"/>
        <end position="742"/>
    </location>
</feature>
<dbReference type="EMBL" id="JBANRG010000002">
    <property type="protein sequence ID" value="KAK7471198.1"/>
    <property type="molecule type" value="Genomic_DNA"/>
</dbReference>
<dbReference type="PANTHER" id="PTHR10622">
    <property type="entry name" value="HET DOMAIN-CONTAINING PROTEIN"/>
    <property type="match status" value="1"/>
</dbReference>
<dbReference type="InterPro" id="IPR015926">
    <property type="entry name" value="Cytolysin/lectin"/>
</dbReference>
<dbReference type="InterPro" id="IPR010730">
    <property type="entry name" value="HET"/>
</dbReference>
<keyword evidence="4" id="KW-1185">Reference proteome</keyword>
<evidence type="ECO:0000313" key="4">
    <source>
        <dbReference type="Proteomes" id="UP001498398"/>
    </source>
</evidence>
<feature type="region of interest" description="Disordered" evidence="1">
    <location>
        <begin position="713"/>
        <end position="742"/>
    </location>
</feature>